<evidence type="ECO:0000256" key="1">
    <source>
        <dbReference type="ARBA" id="ARBA00000085"/>
    </source>
</evidence>
<dbReference type="Pfam" id="PF02518">
    <property type="entry name" value="HATPase_c"/>
    <property type="match status" value="1"/>
</dbReference>
<evidence type="ECO:0000256" key="5">
    <source>
        <dbReference type="ARBA" id="ARBA00022679"/>
    </source>
</evidence>
<gene>
    <name evidence="11" type="ORF">ZRA01_12050</name>
</gene>
<feature type="transmembrane region" description="Helical" evidence="8">
    <location>
        <begin position="20"/>
        <end position="39"/>
    </location>
</feature>
<accession>A0A4Y4CST3</accession>
<evidence type="ECO:0000313" key="11">
    <source>
        <dbReference type="EMBL" id="GEC95132.1"/>
    </source>
</evidence>
<evidence type="ECO:0000259" key="10">
    <source>
        <dbReference type="PROSITE" id="PS50885"/>
    </source>
</evidence>
<dbReference type="Gene3D" id="6.10.340.10">
    <property type="match status" value="1"/>
</dbReference>
<proteinExistence type="predicted"/>
<dbReference type="RefSeq" id="WP_141350299.1">
    <property type="nucleotide sequence ID" value="NZ_BJNV01000013.1"/>
</dbReference>
<keyword evidence="4" id="KW-0597">Phosphoprotein</keyword>
<evidence type="ECO:0000256" key="4">
    <source>
        <dbReference type="ARBA" id="ARBA00022553"/>
    </source>
</evidence>
<reference evidence="11 12" key="1">
    <citation type="submission" date="2019-06" db="EMBL/GenBank/DDBJ databases">
        <title>Whole genome shotgun sequence of Zoogloea ramigera NBRC 15342.</title>
        <authorList>
            <person name="Hosoyama A."/>
            <person name="Uohara A."/>
            <person name="Ohji S."/>
            <person name="Ichikawa N."/>
        </authorList>
    </citation>
    <scope>NUCLEOTIDE SEQUENCE [LARGE SCALE GENOMIC DNA]</scope>
    <source>
        <strain evidence="11 12">NBRC 15342</strain>
    </source>
</reference>
<keyword evidence="7" id="KW-0902">Two-component regulatory system</keyword>
<evidence type="ECO:0000313" key="12">
    <source>
        <dbReference type="Proteomes" id="UP000318422"/>
    </source>
</evidence>
<dbReference type="EC" id="2.7.13.3" evidence="3"/>
<evidence type="ECO:0000256" key="7">
    <source>
        <dbReference type="ARBA" id="ARBA00023012"/>
    </source>
</evidence>
<keyword evidence="8" id="KW-0472">Membrane</keyword>
<dbReference type="PANTHER" id="PTHR24421">
    <property type="entry name" value="NITRATE/NITRITE SENSOR PROTEIN NARX-RELATED"/>
    <property type="match status" value="1"/>
</dbReference>
<dbReference type="InterPro" id="IPR050482">
    <property type="entry name" value="Sensor_HK_TwoCompSys"/>
</dbReference>
<evidence type="ECO:0000256" key="8">
    <source>
        <dbReference type="SAM" id="Phobius"/>
    </source>
</evidence>
<dbReference type="InterPro" id="IPR003594">
    <property type="entry name" value="HATPase_dom"/>
</dbReference>
<dbReference type="CDD" id="cd06225">
    <property type="entry name" value="HAMP"/>
    <property type="match status" value="1"/>
</dbReference>
<feature type="domain" description="HAMP" evidence="10">
    <location>
        <begin position="187"/>
        <end position="239"/>
    </location>
</feature>
<sequence length="466" mass="51591">MPPAPLLRPLDLKRQLLVRVSLFALIVLLLGAVVTLLEARYRVRSDIQRTGVAIRQLITEEINRNYSAYDATLAELNLDLTALKAMGQVIDFCMEMSDFHTHATHRQCFAEAVELPAPVEAFMRRVVGGDAEFRGSIGQYPGITGGQLVVTPNYGRELLELALKLGNLVAVSVMILFLSFFVYRPVRNALAPSEAILGTLSRMEQGDLEARMPSFALIELNRIAEGFNHLADRLARTIHSQQRLAHRLLSVREEERQHLARELHDEFGQYLASLNAEAAFARELADEGVPTLRPCADSIVRTIEHMMETLQQILHRLRPIGLEEFGLLPSLRQLIVGWNQRSRETRFTLAADEGLDALPDNINVSLYRIIQESLTNAVRHGQPNQVEVSLRRAPAGLILEIRDDGQGVRSGQDADKPGGFGRLGMEERVLALGGTLHIAPAPGRGTLVSVQLPLADAEDATTKEAP</sequence>
<evidence type="ECO:0000256" key="3">
    <source>
        <dbReference type="ARBA" id="ARBA00012438"/>
    </source>
</evidence>
<dbReference type="AlphaFoldDB" id="A0A4Y4CST3"/>
<comment type="caution">
    <text evidence="11">The sequence shown here is derived from an EMBL/GenBank/DDBJ whole genome shotgun (WGS) entry which is preliminary data.</text>
</comment>
<keyword evidence="12" id="KW-1185">Reference proteome</keyword>
<dbReference type="Gene3D" id="1.20.5.1930">
    <property type="match status" value="1"/>
</dbReference>
<keyword evidence="8" id="KW-1133">Transmembrane helix</keyword>
<evidence type="ECO:0000259" key="9">
    <source>
        <dbReference type="PROSITE" id="PS50109"/>
    </source>
</evidence>
<dbReference type="CDD" id="cd16917">
    <property type="entry name" value="HATPase_UhpB-NarQ-NarX-like"/>
    <property type="match status" value="1"/>
</dbReference>
<dbReference type="Proteomes" id="UP000318422">
    <property type="component" value="Unassembled WGS sequence"/>
</dbReference>
<comment type="catalytic activity">
    <reaction evidence="1">
        <text>ATP + protein L-histidine = ADP + protein N-phospho-L-histidine.</text>
        <dbReference type="EC" id="2.7.13.3"/>
    </reaction>
</comment>
<dbReference type="InterPro" id="IPR003660">
    <property type="entry name" value="HAMP_dom"/>
</dbReference>
<dbReference type="Pfam" id="PF07730">
    <property type="entry name" value="HisKA_3"/>
    <property type="match status" value="1"/>
</dbReference>
<dbReference type="PANTHER" id="PTHR24421:SF58">
    <property type="entry name" value="SIGNAL TRANSDUCTION HISTIDINE-PROTEIN KINASE_PHOSPHATASE UHPB"/>
    <property type="match status" value="1"/>
</dbReference>
<keyword evidence="5" id="KW-0808">Transferase</keyword>
<feature type="domain" description="Histidine kinase" evidence="9">
    <location>
        <begin position="262"/>
        <end position="456"/>
    </location>
</feature>
<name>A0A4Y4CST3_ZOORA</name>
<dbReference type="PROSITE" id="PS50109">
    <property type="entry name" value="HIS_KIN"/>
    <property type="match status" value="1"/>
</dbReference>
<dbReference type="InterPro" id="IPR036890">
    <property type="entry name" value="HATPase_C_sf"/>
</dbReference>
<dbReference type="InterPro" id="IPR011712">
    <property type="entry name" value="Sig_transdc_His_kin_sub3_dim/P"/>
</dbReference>
<dbReference type="GO" id="GO:0016020">
    <property type="term" value="C:membrane"/>
    <property type="evidence" value="ECO:0007669"/>
    <property type="project" value="UniProtKB-SubCell"/>
</dbReference>
<dbReference type="Pfam" id="PF00672">
    <property type="entry name" value="HAMP"/>
    <property type="match status" value="1"/>
</dbReference>
<dbReference type="SMART" id="SM00387">
    <property type="entry name" value="HATPase_c"/>
    <property type="match status" value="1"/>
</dbReference>
<dbReference type="GO" id="GO:0046983">
    <property type="term" value="F:protein dimerization activity"/>
    <property type="evidence" value="ECO:0007669"/>
    <property type="project" value="InterPro"/>
</dbReference>
<evidence type="ECO:0000256" key="6">
    <source>
        <dbReference type="ARBA" id="ARBA00022777"/>
    </source>
</evidence>
<evidence type="ECO:0000256" key="2">
    <source>
        <dbReference type="ARBA" id="ARBA00004370"/>
    </source>
</evidence>
<protein>
    <recommendedName>
        <fullName evidence="3">histidine kinase</fullName>
        <ecNumber evidence="3">2.7.13.3</ecNumber>
    </recommendedName>
</protein>
<comment type="subcellular location">
    <subcellularLocation>
        <location evidence="2">Membrane</location>
    </subcellularLocation>
</comment>
<dbReference type="InterPro" id="IPR005467">
    <property type="entry name" value="His_kinase_dom"/>
</dbReference>
<dbReference type="SUPFAM" id="SSF55874">
    <property type="entry name" value="ATPase domain of HSP90 chaperone/DNA topoisomerase II/histidine kinase"/>
    <property type="match status" value="1"/>
</dbReference>
<dbReference type="GO" id="GO:0000155">
    <property type="term" value="F:phosphorelay sensor kinase activity"/>
    <property type="evidence" value="ECO:0007669"/>
    <property type="project" value="InterPro"/>
</dbReference>
<dbReference type="OrthoDB" id="9813412at2"/>
<feature type="transmembrane region" description="Helical" evidence="8">
    <location>
        <begin position="165"/>
        <end position="183"/>
    </location>
</feature>
<dbReference type="Gene3D" id="3.30.565.10">
    <property type="entry name" value="Histidine kinase-like ATPase, C-terminal domain"/>
    <property type="match status" value="1"/>
</dbReference>
<dbReference type="EMBL" id="BJNV01000013">
    <property type="protein sequence ID" value="GEC95132.1"/>
    <property type="molecule type" value="Genomic_DNA"/>
</dbReference>
<dbReference type="SMART" id="SM00304">
    <property type="entry name" value="HAMP"/>
    <property type="match status" value="1"/>
</dbReference>
<dbReference type="PROSITE" id="PS50885">
    <property type="entry name" value="HAMP"/>
    <property type="match status" value="1"/>
</dbReference>
<keyword evidence="8" id="KW-0812">Transmembrane</keyword>
<organism evidence="11 12">
    <name type="scientific">Zoogloea ramigera</name>
    <dbReference type="NCBI Taxonomy" id="350"/>
    <lineage>
        <taxon>Bacteria</taxon>
        <taxon>Pseudomonadati</taxon>
        <taxon>Pseudomonadota</taxon>
        <taxon>Betaproteobacteria</taxon>
        <taxon>Rhodocyclales</taxon>
        <taxon>Zoogloeaceae</taxon>
        <taxon>Zoogloea</taxon>
    </lineage>
</organism>
<keyword evidence="6" id="KW-0418">Kinase</keyword>